<evidence type="ECO:0000259" key="8">
    <source>
        <dbReference type="Pfam" id="PF01435"/>
    </source>
</evidence>
<comment type="cofactor">
    <cofactor evidence="6">
        <name>Zn(2+)</name>
        <dbReference type="ChEBI" id="CHEBI:29105"/>
    </cofactor>
    <text evidence="6">Binds 1 zinc ion per subunit.</text>
</comment>
<feature type="transmembrane region" description="Helical" evidence="7">
    <location>
        <begin position="230"/>
        <end position="253"/>
    </location>
</feature>
<evidence type="ECO:0000256" key="6">
    <source>
        <dbReference type="RuleBase" id="RU003983"/>
    </source>
</evidence>
<name>A0A1M6ZWY7_9FLAO</name>
<evidence type="ECO:0000313" key="9">
    <source>
        <dbReference type="EMBL" id="SHL34843.1"/>
    </source>
</evidence>
<dbReference type="GO" id="GO:0006508">
    <property type="term" value="P:proteolysis"/>
    <property type="evidence" value="ECO:0007669"/>
    <property type="project" value="UniProtKB-KW"/>
</dbReference>
<evidence type="ECO:0000256" key="1">
    <source>
        <dbReference type="ARBA" id="ARBA00022670"/>
    </source>
</evidence>
<comment type="similarity">
    <text evidence="6">Belongs to the peptidase M48 family.</text>
</comment>
<keyword evidence="2" id="KW-0479">Metal-binding</keyword>
<dbReference type="Pfam" id="PF01435">
    <property type="entry name" value="Peptidase_M48"/>
    <property type="match status" value="1"/>
</dbReference>
<evidence type="ECO:0000256" key="2">
    <source>
        <dbReference type="ARBA" id="ARBA00022723"/>
    </source>
</evidence>
<evidence type="ECO:0000256" key="7">
    <source>
        <dbReference type="SAM" id="Phobius"/>
    </source>
</evidence>
<proteinExistence type="inferred from homology"/>
<dbReference type="GO" id="GO:0004222">
    <property type="term" value="F:metalloendopeptidase activity"/>
    <property type="evidence" value="ECO:0007669"/>
    <property type="project" value="InterPro"/>
</dbReference>
<feature type="transmembrane region" description="Helical" evidence="7">
    <location>
        <begin position="112"/>
        <end position="131"/>
    </location>
</feature>
<dbReference type="OrthoDB" id="15218at2"/>
<gene>
    <name evidence="9" type="ORF">SAMN05444484_1011184</name>
</gene>
<organism evidence="9 10">
    <name type="scientific">Flavobacterium chilense</name>
    <dbReference type="NCBI Taxonomy" id="946677"/>
    <lineage>
        <taxon>Bacteria</taxon>
        <taxon>Pseudomonadati</taxon>
        <taxon>Bacteroidota</taxon>
        <taxon>Flavobacteriia</taxon>
        <taxon>Flavobacteriales</taxon>
        <taxon>Flavobacteriaceae</taxon>
        <taxon>Flavobacterium</taxon>
    </lineage>
</organism>
<evidence type="ECO:0000313" key="10">
    <source>
        <dbReference type="Proteomes" id="UP000184028"/>
    </source>
</evidence>
<protein>
    <submittedName>
        <fullName evidence="9">Peptidase family M48</fullName>
    </submittedName>
</protein>
<dbReference type="AlphaFoldDB" id="A0A1M6ZWY7"/>
<dbReference type="Gene3D" id="3.30.2010.10">
    <property type="entry name" value="Metalloproteases ('zincins'), catalytic domain"/>
    <property type="match status" value="1"/>
</dbReference>
<keyword evidence="3 6" id="KW-0378">Hydrolase</keyword>
<keyword evidence="4 6" id="KW-0862">Zinc</keyword>
<keyword evidence="10" id="KW-1185">Reference proteome</keyword>
<evidence type="ECO:0000256" key="5">
    <source>
        <dbReference type="ARBA" id="ARBA00023049"/>
    </source>
</evidence>
<sequence>MNEFVESSNAKTNTEIKLENQRKIDWINMKIWYEKRAKKQGSGLIFQTVLFFLFLFAVPLITQKGIDNQRLIKGVEDRQWNQYSYQTNDDKQFVEDNYKRFMEDERDEGTSLPYMVVISILTIIQINIFLFTGIKNRLNDINYTKLTRDSFNGIWLTIDELASSMNIQSKSINIYYLHTNSFEAHVLKKDNKILLYLTRNIVSFYSQDKEKFKSIIAHELGHILQNDSRFMLVGLNLMIIPTLLVFIGGFLLLVSGTSLELFSSFGGIIFLTFFKFVTKRKESEFLADTASLCYLESTHILEVIEASEVTTAKFFYPTKNERVVYLNNVIKRFTL</sequence>
<reference evidence="10" key="1">
    <citation type="submission" date="2016-11" db="EMBL/GenBank/DDBJ databases">
        <authorList>
            <person name="Varghese N."/>
            <person name="Submissions S."/>
        </authorList>
    </citation>
    <scope>NUCLEOTIDE SEQUENCE [LARGE SCALE GENOMIC DNA]</scope>
    <source>
        <strain evidence="10">DSM 24724</strain>
    </source>
</reference>
<keyword evidence="7" id="KW-0812">Transmembrane</keyword>
<evidence type="ECO:0000256" key="4">
    <source>
        <dbReference type="ARBA" id="ARBA00022833"/>
    </source>
</evidence>
<dbReference type="GO" id="GO:0046872">
    <property type="term" value="F:metal ion binding"/>
    <property type="evidence" value="ECO:0007669"/>
    <property type="project" value="UniProtKB-KW"/>
</dbReference>
<keyword evidence="5 6" id="KW-0482">Metalloprotease</keyword>
<keyword evidence="7" id="KW-1133">Transmembrane helix</keyword>
<dbReference type="InterPro" id="IPR001915">
    <property type="entry name" value="Peptidase_M48"/>
</dbReference>
<dbReference type="RefSeq" id="WP_068841028.1">
    <property type="nucleotide sequence ID" value="NZ_FRBT01000001.1"/>
</dbReference>
<keyword evidence="7" id="KW-0472">Membrane</keyword>
<feature type="transmembrane region" description="Helical" evidence="7">
    <location>
        <begin position="44"/>
        <end position="62"/>
    </location>
</feature>
<accession>A0A1M6ZWY7</accession>
<feature type="transmembrane region" description="Helical" evidence="7">
    <location>
        <begin position="259"/>
        <end position="277"/>
    </location>
</feature>
<dbReference type="EMBL" id="FRBT01000001">
    <property type="protein sequence ID" value="SHL34843.1"/>
    <property type="molecule type" value="Genomic_DNA"/>
</dbReference>
<evidence type="ECO:0000256" key="3">
    <source>
        <dbReference type="ARBA" id="ARBA00022801"/>
    </source>
</evidence>
<keyword evidence="1 6" id="KW-0645">Protease</keyword>
<dbReference type="Proteomes" id="UP000184028">
    <property type="component" value="Unassembled WGS sequence"/>
</dbReference>
<feature type="domain" description="Peptidase M48" evidence="8">
    <location>
        <begin position="157"/>
        <end position="299"/>
    </location>
</feature>